<reference evidence="2" key="2">
    <citation type="submission" date="2015-03" db="EMBL/GenBank/DDBJ databases">
        <authorList>
            <person name="Chow C.-E.T."/>
            <person name="Winget D.M."/>
            <person name="White R.A.III."/>
            <person name="Hallam S.J."/>
            <person name="Suttle C.A."/>
        </authorList>
    </citation>
    <scope>NUCLEOTIDE SEQUENCE</scope>
    <source>
        <strain evidence="2">Anoxic3_4</strain>
    </source>
</reference>
<accession>A0A0F7L547</accession>
<name>A0A0F7L547_9VIRU</name>
<keyword evidence="1" id="KW-0472">Membrane</keyword>
<evidence type="ECO:0000313" key="2">
    <source>
        <dbReference type="EMBL" id="AKH46121.1"/>
    </source>
</evidence>
<keyword evidence="1" id="KW-0812">Transmembrane</keyword>
<proteinExistence type="predicted"/>
<reference evidence="2" key="1">
    <citation type="journal article" date="2015" name="Front. Microbiol.">
        <title>Combining genomic sequencing methods to explore viral diversity and reveal potential virus-host interactions.</title>
        <authorList>
            <person name="Chow C.E."/>
            <person name="Winget D.M."/>
            <person name="White R.A.III."/>
            <person name="Hallam S.J."/>
            <person name="Suttle C.A."/>
        </authorList>
    </citation>
    <scope>NUCLEOTIDE SEQUENCE</scope>
    <source>
        <strain evidence="2">Anoxic3_4</strain>
    </source>
</reference>
<organism evidence="2">
    <name type="scientific">uncultured marine virus</name>
    <dbReference type="NCBI Taxonomy" id="186617"/>
    <lineage>
        <taxon>Viruses</taxon>
        <taxon>environmental samples</taxon>
    </lineage>
</organism>
<keyword evidence="1" id="KW-1133">Transmembrane helix</keyword>
<sequence>MTLFISCLSCASARERSENFFIPARTSFASGVSGVRIIPPCFFAFAAFLVFSNCLSAAFFCDLSATSAT</sequence>
<dbReference type="EMBL" id="KR029579">
    <property type="protein sequence ID" value="AKH46121.1"/>
    <property type="molecule type" value="Genomic_DNA"/>
</dbReference>
<protein>
    <submittedName>
        <fullName evidence="2">Uncharacterized protein</fullName>
    </submittedName>
</protein>
<evidence type="ECO:0000256" key="1">
    <source>
        <dbReference type="SAM" id="Phobius"/>
    </source>
</evidence>
<feature type="transmembrane region" description="Helical" evidence="1">
    <location>
        <begin position="37"/>
        <end position="61"/>
    </location>
</feature>